<evidence type="ECO:0000313" key="2">
    <source>
        <dbReference type="Proteomes" id="UP001152320"/>
    </source>
</evidence>
<reference evidence="1" key="1">
    <citation type="submission" date="2021-10" db="EMBL/GenBank/DDBJ databases">
        <title>Tropical sea cucumber genome reveals ecological adaptation and Cuvierian tubules defense mechanism.</title>
        <authorList>
            <person name="Chen T."/>
        </authorList>
    </citation>
    <scope>NUCLEOTIDE SEQUENCE</scope>
    <source>
        <strain evidence="1">Nanhai2018</strain>
        <tissue evidence="1">Muscle</tissue>
    </source>
</reference>
<protein>
    <submittedName>
        <fullName evidence="1">Uncharacterized protein</fullName>
    </submittedName>
</protein>
<gene>
    <name evidence="1" type="ORF">HOLleu_41475</name>
</gene>
<proteinExistence type="predicted"/>
<accession>A0A9Q1BC45</accession>
<dbReference type="EMBL" id="JAIZAY010000023">
    <property type="protein sequence ID" value="KAJ8019759.1"/>
    <property type="molecule type" value="Genomic_DNA"/>
</dbReference>
<keyword evidence="2" id="KW-1185">Reference proteome</keyword>
<sequence>MGSRRELTSRTSFLAHARLETGVAAREFRHWNEKSRAAARACLASSPPCRHVRLPGELEVSQAHGEIP</sequence>
<dbReference type="AlphaFoldDB" id="A0A9Q1BC45"/>
<name>A0A9Q1BC45_HOLLE</name>
<dbReference type="Proteomes" id="UP001152320">
    <property type="component" value="Chromosome 23"/>
</dbReference>
<comment type="caution">
    <text evidence="1">The sequence shown here is derived from an EMBL/GenBank/DDBJ whole genome shotgun (WGS) entry which is preliminary data.</text>
</comment>
<organism evidence="1 2">
    <name type="scientific">Holothuria leucospilota</name>
    <name type="common">Black long sea cucumber</name>
    <name type="synonym">Mertensiothuria leucospilota</name>
    <dbReference type="NCBI Taxonomy" id="206669"/>
    <lineage>
        <taxon>Eukaryota</taxon>
        <taxon>Metazoa</taxon>
        <taxon>Echinodermata</taxon>
        <taxon>Eleutherozoa</taxon>
        <taxon>Echinozoa</taxon>
        <taxon>Holothuroidea</taxon>
        <taxon>Aspidochirotacea</taxon>
        <taxon>Aspidochirotida</taxon>
        <taxon>Holothuriidae</taxon>
        <taxon>Holothuria</taxon>
    </lineage>
</organism>
<evidence type="ECO:0000313" key="1">
    <source>
        <dbReference type="EMBL" id="KAJ8019759.1"/>
    </source>
</evidence>